<keyword evidence="16" id="KW-1185">Reference proteome</keyword>
<protein>
    <submittedName>
        <fullName evidence="15">TonB-linked outer membrane protein, SusC/RagA family</fullName>
    </submittedName>
</protein>
<dbReference type="PANTHER" id="PTHR30069:SF29">
    <property type="entry name" value="HEMOGLOBIN AND HEMOGLOBIN-HAPTOGLOBIN-BINDING PROTEIN 1-RELATED"/>
    <property type="match status" value="1"/>
</dbReference>
<evidence type="ECO:0000256" key="9">
    <source>
        <dbReference type="ARBA" id="ARBA00023237"/>
    </source>
</evidence>
<dbReference type="InterPro" id="IPR037066">
    <property type="entry name" value="Plug_dom_sf"/>
</dbReference>
<dbReference type="SUPFAM" id="SSF49464">
    <property type="entry name" value="Carboxypeptidase regulatory domain-like"/>
    <property type="match status" value="1"/>
</dbReference>
<keyword evidence="5 12" id="KW-0732">Signal</keyword>
<keyword evidence="4 10" id="KW-0812">Transmembrane</keyword>
<feature type="signal peptide" evidence="12">
    <location>
        <begin position="1"/>
        <end position="32"/>
    </location>
</feature>
<dbReference type="Pfam" id="PF07715">
    <property type="entry name" value="Plug"/>
    <property type="match status" value="1"/>
</dbReference>
<keyword evidence="8" id="KW-0675">Receptor</keyword>
<evidence type="ECO:0000259" key="13">
    <source>
        <dbReference type="Pfam" id="PF00593"/>
    </source>
</evidence>
<dbReference type="PANTHER" id="PTHR30069">
    <property type="entry name" value="TONB-DEPENDENT OUTER MEMBRANE RECEPTOR"/>
    <property type="match status" value="1"/>
</dbReference>
<evidence type="ECO:0000256" key="7">
    <source>
        <dbReference type="ARBA" id="ARBA00023136"/>
    </source>
</evidence>
<proteinExistence type="inferred from homology"/>
<dbReference type="STRING" id="405671.SAMN05421827_11491"/>
<keyword evidence="7 10" id="KW-0472">Membrane</keyword>
<evidence type="ECO:0000256" key="10">
    <source>
        <dbReference type="PROSITE-ProRule" id="PRU01360"/>
    </source>
</evidence>
<accession>A0A1G7YTV4</accession>
<gene>
    <name evidence="15" type="ORF">SAMN05421827_11491</name>
</gene>
<dbReference type="PROSITE" id="PS51257">
    <property type="entry name" value="PROKAR_LIPOPROTEIN"/>
    <property type="match status" value="1"/>
</dbReference>
<keyword evidence="3 10" id="KW-1134">Transmembrane beta strand</keyword>
<evidence type="ECO:0000256" key="1">
    <source>
        <dbReference type="ARBA" id="ARBA00004571"/>
    </source>
</evidence>
<sequence>MRILYLRRVAEYSCLTMMLCACTLFCSAQLMARNVAHANGLKAQTINDNKISLKAAVQLIKTRFDIKIAYKAGILENKDSDLTETQLMAFGDAKTALTFALNGSMLDFNKISESQYIIVNASAINLADVIKGNIFSASDNLPLIGATVYIKGTKTGASTDAQGQFSITIPNELVGKSIILSIASVGYETLELPVTDFKIPVSVKLKESASSLNDVVVTALGIKRDSKALGYAVTEVKGSEFTQARENNVANALTGKIAGVNATGLSTGPGGSSRVIIRGNGSFNGNNQPLYVVNGMPIDNSVPGGAATTNGLATNVDRGDGISSINPDDIESITVLKGGTAAALYGSRASNGVILITTKKGVKQKGIGVEYNTTFTIENAINDNDYQYEYGQGLGGVKPMTKNDAIATGRLSFGAKIDGSDYVAADGLTHPYSAVKDNIKNFYSTGTNFTNTIAFSGGTDGIIYRLSLSDLDSKGIISSTRFKRQTANLNINAKITDKIKVEGLAQYNLEKGFGRTLAGDALGNPNWTPYEVANTVDVRWLAPGYDAAGNQTPWNDAGIATNGYFVINKYQQNDVKNRFIGQGSITYDIVKNFQLKGVISRDFYNYNYVNILPTGDIYIPKGQYSGIKSDVSETNSLITGNYKNRIADKIGISILGGANSRRFENKQLNMDGNTFTIPFFYSYKNLATASTIPTYQRIRTNSVFGSADMDYKSILFLTYTARNDWFSTLSPDNNSILYQSVGGSFVVSDAFKLPSSIDILRVRASWAEVGGGAADPYRINLSYTNVPSAGQPLQNVTTNDITNPNLKPYTSTTYEAGVELKMFKGRLGLDFTAYSRKTTNDILNAAISSTSGYNNAVLNVGELSNKGVEFLLTGAPVQGNKFGWNISYNVAYNKSEVLKLVDGTTTFEMARSVGNWGYINQTVGSAYGTIVGTRMLRNEAGQIVYNSATKRPVATGLQELGNGVAPLTMGLTQDFRFGNFNLSFLIDGKFGNKVFSIKEVYATRLGLLKSTLPGRENGLTISGVDQAGNPYSALIPVSDLRAYYNDMRNYSELFVHDGGFIKLRQAILSYNIPVKKLDFLKIQSASVSFVARNILTFYKKTDNFDPESSYTNGNAQGFESIGLPRTRTFGLNLMVKF</sequence>
<keyword evidence="6 11" id="KW-0798">TonB box</keyword>
<evidence type="ECO:0000256" key="5">
    <source>
        <dbReference type="ARBA" id="ARBA00022729"/>
    </source>
</evidence>
<dbReference type="SUPFAM" id="SSF56935">
    <property type="entry name" value="Porins"/>
    <property type="match status" value="1"/>
</dbReference>
<keyword evidence="2 10" id="KW-0813">Transport</keyword>
<evidence type="ECO:0000256" key="6">
    <source>
        <dbReference type="ARBA" id="ARBA00023077"/>
    </source>
</evidence>
<dbReference type="EMBL" id="FNCH01000014">
    <property type="protein sequence ID" value="SDG99901.1"/>
    <property type="molecule type" value="Genomic_DNA"/>
</dbReference>
<dbReference type="Proteomes" id="UP000199643">
    <property type="component" value="Unassembled WGS sequence"/>
</dbReference>
<comment type="subcellular location">
    <subcellularLocation>
        <location evidence="1 10">Cell outer membrane</location>
        <topology evidence="1 10">Multi-pass membrane protein</topology>
    </subcellularLocation>
</comment>
<evidence type="ECO:0000256" key="4">
    <source>
        <dbReference type="ARBA" id="ARBA00022692"/>
    </source>
</evidence>
<evidence type="ECO:0000313" key="15">
    <source>
        <dbReference type="EMBL" id="SDG99901.1"/>
    </source>
</evidence>
<dbReference type="NCBIfam" id="TIGR04057">
    <property type="entry name" value="SusC_RagA_signa"/>
    <property type="match status" value="1"/>
</dbReference>
<feature type="domain" description="TonB-dependent receptor plug" evidence="14">
    <location>
        <begin position="230"/>
        <end position="353"/>
    </location>
</feature>
<dbReference type="PROSITE" id="PS52016">
    <property type="entry name" value="TONB_DEPENDENT_REC_3"/>
    <property type="match status" value="1"/>
</dbReference>
<dbReference type="InterPro" id="IPR023996">
    <property type="entry name" value="TonB-dep_OMP_SusC/RagA"/>
</dbReference>
<dbReference type="Gene3D" id="2.40.170.20">
    <property type="entry name" value="TonB-dependent receptor, beta-barrel domain"/>
    <property type="match status" value="1"/>
</dbReference>
<dbReference type="NCBIfam" id="TIGR04056">
    <property type="entry name" value="OMP_RagA_SusC"/>
    <property type="match status" value="1"/>
</dbReference>
<dbReference type="InterPro" id="IPR039426">
    <property type="entry name" value="TonB-dep_rcpt-like"/>
</dbReference>
<dbReference type="Pfam" id="PF00593">
    <property type="entry name" value="TonB_dep_Rec_b-barrel"/>
    <property type="match status" value="1"/>
</dbReference>
<dbReference type="GO" id="GO:0044718">
    <property type="term" value="P:siderophore transmembrane transport"/>
    <property type="evidence" value="ECO:0007669"/>
    <property type="project" value="TreeGrafter"/>
</dbReference>
<feature type="domain" description="TonB-dependent receptor-like beta-barrel" evidence="13">
    <location>
        <begin position="527"/>
        <end position="918"/>
    </location>
</feature>
<dbReference type="InterPro" id="IPR000531">
    <property type="entry name" value="Beta-barrel_TonB"/>
</dbReference>
<organism evidence="15 16">
    <name type="scientific">Pedobacter terrae</name>
    <dbReference type="NCBI Taxonomy" id="405671"/>
    <lineage>
        <taxon>Bacteria</taxon>
        <taxon>Pseudomonadati</taxon>
        <taxon>Bacteroidota</taxon>
        <taxon>Sphingobacteriia</taxon>
        <taxon>Sphingobacteriales</taxon>
        <taxon>Sphingobacteriaceae</taxon>
        <taxon>Pedobacter</taxon>
    </lineage>
</organism>
<evidence type="ECO:0000259" key="14">
    <source>
        <dbReference type="Pfam" id="PF07715"/>
    </source>
</evidence>
<dbReference type="InterPro" id="IPR008969">
    <property type="entry name" value="CarboxyPept-like_regulatory"/>
</dbReference>
<reference evidence="16" key="1">
    <citation type="submission" date="2016-10" db="EMBL/GenBank/DDBJ databases">
        <authorList>
            <person name="Varghese N."/>
            <person name="Submissions S."/>
        </authorList>
    </citation>
    <scope>NUCLEOTIDE SEQUENCE [LARGE SCALE GENOMIC DNA]</scope>
    <source>
        <strain evidence="16">DSM 17933</strain>
    </source>
</reference>
<dbReference type="InterPro" id="IPR036942">
    <property type="entry name" value="Beta-barrel_TonB_sf"/>
</dbReference>
<name>A0A1G7YTV4_9SPHI</name>
<dbReference type="GO" id="GO:0009279">
    <property type="term" value="C:cell outer membrane"/>
    <property type="evidence" value="ECO:0007669"/>
    <property type="project" value="UniProtKB-SubCell"/>
</dbReference>
<evidence type="ECO:0000256" key="8">
    <source>
        <dbReference type="ARBA" id="ARBA00023170"/>
    </source>
</evidence>
<dbReference type="GO" id="GO:0015344">
    <property type="term" value="F:siderophore uptake transmembrane transporter activity"/>
    <property type="evidence" value="ECO:0007669"/>
    <property type="project" value="TreeGrafter"/>
</dbReference>
<comment type="similarity">
    <text evidence="10 11">Belongs to the TonB-dependent receptor family.</text>
</comment>
<dbReference type="AlphaFoldDB" id="A0A1G7YTV4"/>
<dbReference type="Gene3D" id="2.170.130.10">
    <property type="entry name" value="TonB-dependent receptor, plug domain"/>
    <property type="match status" value="1"/>
</dbReference>
<dbReference type="Gene3D" id="2.60.40.1120">
    <property type="entry name" value="Carboxypeptidase-like, regulatory domain"/>
    <property type="match status" value="1"/>
</dbReference>
<evidence type="ECO:0000256" key="3">
    <source>
        <dbReference type="ARBA" id="ARBA00022452"/>
    </source>
</evidence>
<dbReference type="OrthoDB" id="9768177at2"/>
<dbReference type="InterPro" id="IPR023997">
    <property type="entry name" value="TonB-dep_OMP_SusC/RagA_CS"/>
</dbReference>
<dbReference type="RefSeq" id="WP_090502042.1">
    <property type="nucleotide sequence ID" value="NZ_FNCH01000014.1"/>
</dbReference>
<keyword evidence="9 10" id="KW-0998">Cell outer membrane</keyword>
<evidence type="ECO:0000256" key="12">
    <source>
        <dbReference type="SAM" id="SignalP"/>
    </source>
</evidence>
<feature type="chain" id="PRO_5011529129" evidence="12">
    <location>
        <begin position="33"/>
        <end position="1137"/>
    </location>
</feature>
<dbReference type="Pfam" id="PF13715">
    <property type="entry name" value="CarbopepD_reg_2"/>
    <property type="match status" value="1"/>
</dbReference>
<dbReference type="InterPro" id="IPR012910">
    <property type="entry name" value="Plug_dom"/>
</dbReference>
<evidence type="ECO:0000256" key="2">
    <source>
        <dbReference type="ARBA" id="ARBA00022448"/>
    </source>
</evidence>
<evidence type="ECO:0000256" key="11">
    <source>
        <dbReference type="RuleBase" id="RU003357"/>
    </source>
</evidence>
<evidence type="ECO:0000313" key="16">
    <source>
        <dbReference type="Proteomes" id="UP000199643"/>
    </source>
</evidence>